<dbReference type="Pfam" id="PF13565">
    <property type="entry name" value="HTH_32"/>
    <property type="match status" value="1"/>
</dbReference>
<evidence type="ECO:0000313" key="2">
    <source>
        <dbReference type="EMBL" id="AVH79661.1"/>
    </source>
</evidence>
<evidence type="ECO:0008006" key="3">
    <source>
        <dbReference type="Google" id="ProtNLM"/>
    </source>
</evidence>
<protein>
    <recommendedName>
        <fullName evidence="3">Transposase</fullName>
    </recommendedName>
</protein>
<dbReference type="SUPFAM" id="SSF46689">
    <property type="entry name" value="Homeodomain-like"/>
    <property type="match status" value="1"/>
</dbReference>
<dbReference type="InterPro" id="IPR009057">
    <property type="entry name" value="Homeodomain-like_sf"/>
</dbReference>
<evidence type="ECO:0000256" key="1">
    <source>
        <dbReference type="SAM" id="MobiDB-lite"/>
    </source>
</evidence>
<sequence>MKNITQQPDTHISGTVSVLPKSKFLTHFQREQLQKSLQDDLPELYCQRIQIMLLADRGKSQTEICKTLGCSSATARYWIHIARSGMIDRWRDCAMGRPKIISEEYLERLKELVSHSPRDYGYAFRQWTAHWLQKHLAKELGIEISDRHIKQLLKQMGLSTRSRSVSIGESHHQNTENSPHNTPTNKISISNIKSDCQSELISGTSEFLSLNFM</sequence>
<accession>A0A2P0ZGS0</accession>
<feature type="compositionally biased region" description="Polar residues" evidence="1">
    <location>
        <begin position="175"/>
        <end position="188"/>
    </location>
</feature>
<name>A0A2P0ZGS0_DESMC</name>
<dbReference type="AlphaFoldDB" id="A0A2P0ZGS0"/>
<feature type="region of interest" description="Disordered" evidence="1">
    <location>
        <begin position="163"/>
        <end position="188"/>
    </location>
</feature>
<reference evidence="2" key="1">
    <citation type="journal article" date="2018" name="Science">
        <title>Natural noncanonical protein splicing yields products with diverse ?-amino acid residues.</title>
        <authorList>
            <person name="Morinaka B.I."/>
            <person name="Lakis E."/>
            <person name="Verest M."/>
            <person name="Helf M.J."/>
            <person name="Scalvenzi T."/>
            <person name="Vagstad A.L."/>
            <person name="Sims J."/>
            <person name="Sunagawa S."/>
            <person name="Gugger M."/>
            <person name="Piel J."/>
        </authorList>
    </citation>
    <scope>NUCLEOTIDE SEQUENCE</scope>
    <source>
        <strain evidence="2">PCC 7121</strain>
    </source>
</reference>
<dbReference type="EMBL" id="MG373779">
    <property type="protein sequence ID" value="AVH79661.1"/>
    <property type="molecule type" value="Genomic_DNA"/>
</dbReference>
<proteinExistence type="predicted"/>
<organism evidence="2">
    <name type="scientific">Desmonostoc muscorum PCC 7121</name>
    <dbReference type="NCBI Taxonomy" id="197230"/>
    <lineage>
        <taxon>Bacteria</taxon>
        <taxon>Bacillati</taxon>
        <taxon>Cyanobacteriota</taxon>
        <taxon>Cyanophyceae</taxon>
        <taxon>Nostocales</taxon>
        <taxon>Nostocaceae</taxon>
        <taxon>Desmonostoc</taxon>
    </lineage>
</organism>